<reference evidence="3" key="1">
    <citation type="journal article" date="2020" name="bioRxiv">
        <title>A rank-normalized archaeal taxonomy based on genome phylogeny resolves widespread incomplete and uneven classifications.</title>
        <authorList>
            <person name="Rinke C."/>
            <person name="Chuvochina M."/>
            <person name="Mussig A.J."/>
            <person name="Chaumeil P.-A."/>
            <person name="Waite D.W."/>
            <person name="Whitman W.B."/>
            <person name="Parks D.H."/>
            <person name="Hugenholtz P."/>
        </authorList>
    </citation>
    <scope>NUCLEOTIDE SEQUENCE [LARGE SCALE GENOMIC DNA]</scope>
</reference>
<feature type="coiled-coil region" evidence="1">
    <location>
        <begin position="35"/>
        <end position="69"/>
    </location>
</feature>
<keyword evidence="1" id="KW-0175">Coiled coil</keyword>
<feature type="non-terminal residue" evidence="2">
    <location>
        <position position="100"/>
    </location>
</feature>
<dbReference type="AlphaFoldDB" id="A0A7J4TL80"/>
<keyword evidence="2" id="KW-0808">Transferase</keyword>
<keyword evidence="2" id="KW-0418">Kinase</keyword>
<sequence>MEGNKYGGKFEELRNKAEEVLGDKKESGKELGLEIDELIHELEVHQIELEMQNEDLIRIQIELEDSRRDYLELYDFAPVGYFTLDENGIIKIANLTGSDI</sequence>
<dbReference type="Proteomes" id="UP000586031">
    <property type="component" value="Unassembled WGS sequence"/>
</dbReference>
<organism evidence="2 3">
    <name type="scientific">Methanobacterium subterraneum</name>
    <dbReference type="NCBI Taxonomy" id="59277"/>
    <lineage>
        <taxon>Archaea</taxon>
        <taxon>Methanobacteriati</taxon>
        <taxon>Methanobacteriota</taxon>
        <taxon>Methanomada group</taxon>
        <taxon>Methanobacteria</taxon>
        <taxon>Methanobacteriales</taxon>
        <taxon>Methanobacteriaceae</taxon>
        <taxon>Methanobacterium</taxon>
    </lineage>
</organism>
<proteinExistence type="predicted"/>
<name>A0A7J4TL80_9EURY</name>
<dbReference type="EMBL" id="DUHE01000230">
    <property type="protein sequence ID" value="HII84784.1"/>
    <property type="molecule type" value="Genomic_DNA"/>
</dbReference>
<protein>
    <submittedName>
        <fullName evidence="2">PAS domain-containing sensor histidine kinase</fullName>
    </submittedName>
</protein>
<evidence type="ECO:0000256" key="1">
    <source>
        <dbReference type="SAM" id="Coils"/>
    </source>
</evidence>
<evidence type="ECO:0000313" key="3">
    <source>
        <dbReference type="Proteomes" id="UP000586031"/>
    </source>
</evidence>
<dbReference type="GO" id="GO:0016301">
    <property type="term" value="F:kinase activity"/>
    <property type="evidence" value="ECO:0007669"/>
    <property type="project" value="UniProtKB-KW"/>
</dbReference>
<evidence type="ECO:0000313" key="2">
    <source>
        <dbReference type="EMBL" id="HII84784.1"/>
    </source>
</evidence>
<accession>A0A7J4TL80</accession>
<gene>
    <name evidence="2" type="ORF">HA271_08140</name>
</gene>
<comment type="caution">
    <text evidence="2">The sequence shown here is derived from an EMBL/GenBank/DDBJ whole genome shotgun (WGS) entry which is preliminary data.</text>
</comment>